<evidence type="ECO:0000256" key="1">
    <source>
        <dbReference type="ARBA" id="ARBA00022553"/>
    </source>
</evidence>
<dbReference type="EMBL" id="CP098809">
    <property type="protein sequence ID" value="USJ27394.1"/>
    <property type="molecule type" value="Genomic_DNA"/>
</dbReference>
<reference evidence="4" key="1">
    <citation type="submission" date="2022-06" db="EMBL/GenBank/DDBJ databases">
        <title>Physiological and biochemical characterization and genomic elucidation of a strain of the genus Ensifer adhaerens M8 that combines arsenic oxidation and chromium reduction.</title>
        <authorList>
            <person name="Li X."/>
            <person name="Yu c."/>
        </authorList>
    </citation>
    <scope>NUCLEOTIDE SEQUENCE</scope>
    <source>
        <strain evidence="4">M8</strain>
        <plasmid evidence="4">pB</plasmid>
    </source>
</reference>
<evidence type="ECO:0000259" key="3">
    <source>
        <dbReference type="PROSITE" id="PS50110"/>
    </source>
</evidence>
<evidence type="ECO:0000313" key="4">
    <source>
        <dbReference type="EMBL" id="USJ27394.1"/>
    </source>
</evidence>
<keyword evidence="4" id="KW-0614">Plasmid</keyword>
<dbReference type="SUPFAM" id="SSF52172">
    <property type="entry name" value="CheY-like"/>
    <property type="match status" value="1"/>
</dbReference>
<dbReference type="InterPro" id="IPR001789">
    <property type="entry name" value="Sig_transdc_resp-reg_receiver"/>
</dbReference>
<keyword evidence="1 2" id="KW-0597">Phosphoprotein</keyword>
<gene>
    <name evidence="4" type="ORF">NE863_33620</name>
</gene>
<dbReference type="AlphaFoldDB" id="A0A9Q8YH01"/>
<dbReference type="PROSITE" id="PS50110">
    <property type="entry name" value="RESPONSE_REGULATORY"/>
    <property type="match status" value="1"/>
</dbReference>
<dbReference type="GO" id="GO:0000160">
    <property type="term" value="P:phosphorelay signal transduction system"/>
    <property type="evidence" value="ECO:0007669"/>
    <property type="project" value="InterPro"/>
</dbReference>
<protein>
    <submittedName>
        <fullName evidence="4">Response regulator</fullName>
    </submittedName>
</protein>
<feature type="modified residue" description="4-aspartylphosphate" evidence="2">
    <location>
        <position position="81"/>
    </location>
</feature>
<dbReference type="RefSeq" id="WP_252161060.1">
    <property type="nucleotide sequence ID" value="NZ_CP098809.1"/>
</dbReference>
<sequence>MAAEVFVDWSLVQLDPWPSSAHVYGMSELSPAIAIVDDDELVRRALSRLVASLSCQPIAFSSAEAFLLSLDDAVPQGALIDLHLPGMTGLELLQELGRRGIVMKTIVITGSEAEGARERCLQSGATAFLNKPLSRDVLAGALDVSDQ</sequence>
<geneLocation type="plasmid" evidence="4 5">
    <name>pB</name>
</geneLocation>
<dbReference type="PANTHER" id="PTHR44591:SF25">
    <property type="entry name" value="CHEMOTAXIS TWO-COMPONENT RESPONSE REGULATOR"/>
    <property type="match status" value="1"/>
</dbReference>
<evidence type="ECO:0000256" key="2">
    <source>
        <dbReference type="PROSITE-ProRule" id="PRU00169"/>
    </source>
</evidence>
<name>A0A9Q8YH01_ENSAD</name>
<proteinExistence type="predicted"/>
<dbReference type="Pfam" id="PF00072">
    <property type="entry name" value="Response_reg"/>
    <property type="match status" value="1"/>
</dbReference>
<organism evidence="4 5">
    <name type="scientific">Ensifer adhaerens</name>
    <name type="common">Sinorhizobium morelense</name>
    <dbReference type="NCBI Taxonomy" id="106592"/>
    <lineage>
        <taxon>Bacteria</taxon>
        <taxon>Pseudomonadati</taxon>
        <taxon>Pseudomonadota</taxon>
        <taxon>Alphaproteobacteria</taxon>
        <taxon>Hyphomicrobiales</taxon>
        <taxon>Rhizobiaceae</taxon>
        <taxon>Sinorhizobium/Ensifer group</taxon>
        <taxon>Ensifer</taxon>
    </lineage>
</organism>
<dbReference type="InterPro" id="IPR011006">
    <property type="entry name" value="CheY-like_superfamily"/>
</dbReference>
<evidence type="ECO:0000313" key="5">
    <source>
        <dbReference type="Proteomes" id="UP001055460"/>
    </source>
</evidence>
<dbReference type="InterPro" id="IPR050595">
    <property type="entry name" value="Bact_response_regulator"/>
</dbReference>
<dbReference type="SMART" id="SM00448">
    <property type="entry name" value="REC"/>
    <property type="match status" value="1"/>
</dbReference>
<feature type="domain" description="Response regulatory" evidence="3">
    <location>
        <begin position="32"/>
        <end position="146"/>
    </location>
</feature>
<accession>A0A9Q8YH01</accession>
<dbReference type="Gene3D" id="3.40.50.2300">
    <property type="match status" value="1"/>
</dbReference>
<dbReference type="PANTHER" id="PTHR44591">
    <property type="entry name" value="STRESS RESPONSE REGULATOR PROTEIN 1"/>
    <property type="match status" value="1"/>
</dbReference>
<dbReference type="Proteomes" id="UP001055460">
    <property type="component" value="Plasmid pB"/>
</dbReference>